<protein>
    <submittedName>
        <fullName evidence="7">3-hydroxyacyl-CoA dehydrogenase NAD-binding domain-containing protein</fullName>
    </submittedName>
</protein>
<dbReference type="SUPFAM" id="SSF48179">
    <property type="entry name" value="6-phosphogluconate dehydrogenase C-terminal domain-like"/>
    <property type="match status" value="1"/>
</dbReference>
<dbReference type="Gene3D" id="1.10.1040.10">
    <property type="entry name" value="N-(1-d-carboxylethyl)-l-norvaline Dehydrogenase, domain 2"/>
    <property type="match status" value="1"/>
</dbReference>
<dbReference type="InterPro" id="IPR013328">
    <property type="entry name" value="6PGD_dom2"/>
</dbReference>
<dbReference type="Pfam" id="PF00725">
    <property type="entry name" value="3HCDH"/>
    <property type="match status" value="1"/>
</dbReference>
<keyword evidence="3" id="KW-0560">Oxidoreductase</keyword>
<dbReference type="InterPro" id="IPR008927">
    <property type="entry name" value="6-PGluconate_DH-like_C_sf"/>
</dbReference>
<evidence type="ECO:0000313" key="8">
    <source>
        <dbReference type="Proteomes" id="UP000830167"/>
    </source>
</evidence>
<dbReference type="SUPFAM" id="SSF51735">
    <property type="entry name" value="NAD(P)-binding Rossmann-fold domains"/>
    <property type="match status" value="1"/>
</dbReference>
<feature type="compositionally biased region" description="Polar residues" evidence="4">
    <location>
        <begin position="285"/>
        <end position="307"/>
    </location>
</feature>
<keyword evidence="8" id="KW-1185">Reference proteome</keyword>
<dbReference type="Proteomes" id="UP000830167">
    <property type="component" value="Chromosome"/>
</dbReference>
<name>A0ABY4CSF5_9BACL</name>
<dbReference type="InterPro" id="IPR006108">
    <property type="entry name" value="3HC_DH_C"/>
</dbReference>
<proteinExistence type="inferred from homology"/>
<comment type="pathway">
    <text evidence="1">Lipid metabolism; butanoate metabolism.</text>
</comment>
<evidence type="ECO:0000313" key="7">
    <source>
        <dbReference type="EMBL" id="UOF92362.1"/>
    </source>
</evidence>
<comment type="similarity">
    <text evidence="2">Belongs to the 3-hydroxyacyl-CoA dehydrogenase family.</text>
</comment>
<dbReference type="EMBL" id="CP089291">
    <property type="protein sequence ID" value="UOF92362.1"/>
    <property type="molecule type" value="Genomic_DNA"/>
</dbReference>
<dbReference type="PANTHER" id="PTHR48075">
    <property type="entry name" value="3-HYDROXYACYL-COA DEHYDROGENASE FAMILY PROTEIN"/>
    <property type="match status" value="1"/>
</dbReference>
<dbReference type="Gene3D" id="3.40.50.720">
    <property type="entry name" value="NAD(P)-binding Rossmann-like Domain"/>
    <property type="match status" value="1"/>
</dbReference>
<dbReference type="PANTHER" id="PTHR48075:SF5">
    <property type="entry name" value="3-HYDROXYBUTYRYL-COA DEHYDROGENASE"/>
    <property type="match status" value="1"/>
</dbReference>
<sequence>MKMIGVIGAGTMGTGIAQLFAMSGYEVVFLDIKQQAIETGINRIKSNLERMVKKAKLSENQANEIVARIHGTTDWSKLATADYVTEAVPEKMTLKHEVYRIIESYCREEIIFATNTSGLSVTEIASVLKRPERLIVTHYFYPVPIMKLVELVRGAKTSDETVLTVKKLLTTLGKKCIEVKESPLFVVNRLIIPMINEAIFVLQEGICKKEEIDEAMLLGADHPVGPLALADIIGLDTLLYVIETLYTETNDPKYRPAPLLRQMVRSGNLGRKTGKGFYEYDGKQTNDTQTNASHTNVSPINTQEVLA</sequence>
<dbReference type="InterPro" id="IPR036291">
    <property type="entry name" value="NAD(P)-bd_dom_sf"/>
</dbReference>
<organism evidence="7 8">
    <name type="scientific">Fodinisporobacter ferrooxydans</name>
    <dbReference type="NCBI Taxonomy" id="2901836"/>
    <lineage>
        <taxon>Bacteria</taxon>
        <taxon>Bacillati</taxon>
        <taxon>Bacillota</taxon>
        <taxon>Bacilli</taxon>
        <taxon>Bacillales</taxon>
        <taxon>Alicyclobacillaceae</taxon>
        <taxon>Fodinisporobacter</taxon>
    </lineage>
</organism>
<evidence type="ECO:0000256" key="1">
    <source>
        <dbReference type="ARBA" id="ARBA00005086"/>
    </source>
</evidence>
<dbReference type="InterPro" id="IPR006176">
    <property type="entry name" value="3-OHacyl-CoA_DH_NAD-bd"/>
</dbReference>
<gene>
    <name evidence="7" type="ORF">LSG31_09470</name>
</gene>
<dbReference type="Pfam" id="PF02737">
    <property type="entry name" value="3HCDH_N"/>
    <property type="match status" value="1"/>
</dbReference>
<evidence type="ECO:0000256" key="3">
    <source>
        <dbReference type="ARBA" id="ARBA00023002"/>
    </source>
</evidence>
<evidence type="ECO:0000259" key="5">
    <source>
        <dbReference type="Pfam" id="PF00725"/>
    </source>
</evidence>
<feature type="domain" description="3-hydroxyacyl-CoA dehydrogenase C-terminal" evidence="5">
    <location>
        <begin position="185"/>
        <end position="280"/>
    </location>
</feature>
<evidence type="ECO:0000259" key="6">
    <source>
        <dbReference type="Pfam" id="PF02737"/>
    </source>
</evidence>
<feature type="domain" description="3-hydroxyacyl-CoA dehydrogenase NAD binding" evidence="6">
    <location>
        <begin position="4"/>
        <end position="181"/>
    </location>
</feature>
<feature type="region of interest" description="Disordered" evidence="4">
    <location>
        <begin position="282"/>
        <end position="307"/>
    </location>
</feature>
<dbReference type="InterPro" id="IPR022694">
    <property type="entry name" value="3-OHacyl-CoA_DH"/>
</dbReference>
<evidence type="ECO:0000256" key="2">
    <source>
        <dbReference type="ARBA" id="ARBA00009463"/>
    </source>
</evidence>
<reference evidence="7" key="1">
    <citation type="submission" date="2021-12" db="EMBL/GenBank/DDBJ databases">
        <title>Alicyclobacillaceae gen. nov., sp. nov., isolated from chalcocite enrichment system.</title>
        <authorList>
            <person name="Jiang Z."/>
        </authorList>
    </citation>
    <scope>NUCLEOTIDE SEQUENCE</scope>
    <source>
        <strain evidence="7">MYW30-H2</strain>
    </source>
</reference>
<evidence type="ECO:0000256" key="4">
    <source>
        <dbReference type="SAM" id="MobiDB-lite"/>
    </source>
</evidence>
<dbReference type="RefSeq" id="WP_347439031.1">
    <property type="nucleotide sequence ID" value="NZ_CP089291.1"/>
</dbReference>
<dbReference type="PIRSF" id="PIRSF000105">
    <property type="entry name" value="HCDH"/>
    <property type="match status" value="1"/>
</dbReference>
<accession>A0ABY4CSF5</accession>